<dbReference type="GO" id="GO:0006417">
    <property type="term" value="P:regulation of translation"/>
    <property type="evidence" value="ECO:0007669"/>
    <property type="project" value="UniProtKB-KW"/>
</dbReference>
<comment type="function">
    <text evidence="4">Acts as an anti-CsrA protein, binds CsrA and prevents it from repressing translation of its target genes, one of which is flagellin. Binds to flagellin and participates in the assembly of the flagellum.</text>
</comment>
<evidence type="ECO:0000256" key="2">
    <source>
        <dbReference type="ARBA" id="ARBA00022795"/>
    </source>
</evidence>
<dbReference type="HAMAP" id="MF_01185">
    <property type="entry name" value="FliW"/>
    <property type="match status" value="1"/>
</dbReference>
<accession>A0A1C0YI48</accession>
<dbReference type="GO" id="GO:0005737">
    <property type="term" value="C:cytoplasm"/>
    <property type="evidence" value="ECO:0007669"/>
    <property type="project" value="UniProtKB-SubCell"/>
</dbReference>
<dbReference type="InterPro" id="IPR024046">
    <property type="entry name" value="Flagellar_assmbl_FliW_dom_sf"/>
</dbReference>
<dbReference type="PANTHER" id="PTHR39190">
    <property type="entry name" value="FLAGELLAR ASSEMBLY FACTOR FLIW"/>
    <property type="match status" value="1"/>
</dbReference>
<reference evidence="5 6" key="1">
    <citation type="submission" date="2016-07" db="EMBL/GenBank/DDBJ databases">
        <title>Caryophanon latum genome sequencing.</title>
        <authorList>
            <person name="Verma A."/>
            <person name="Pal Y."/>
            <person name="Krishnamurthi S."/>
        </authorList>
    </citation>
    <scope>NUCLEOTIDE SEQUENCE [LARGE SCALE GENOMIC DNA]</scope>
    <source>
        <strain evidence="5 6">DSM 14151</strain>
    </source>
</reference>
<keyword evidence="2 4" id="KW-1005">Bacterial flagellum biogenesis</keyword>
<comment type="similarity">
    <text evidence="4">Belongs to the FliW family.</text>
</comment>
<gene>
    <name evidence="4" type="primary">fliW</name>
    <name evidence="5" type="ORF">A6K76_14230</name>
</gene>
<comment type="subunit">
    <text evidence="4">Interacts with translational regulator CsrA and flagellin(s).</text>
</comment>
<dbReference type="SUPFAM" id="SSF141457">
    <property type="entry name" value="BH3618-like"/>
    <property type="match status" value="1"/>
</dbReference>
<comment type="caution">
    <text evidence="5">The sequence shown here is derived from an EMBL/GenBank/DDBJ whole genome shotgun (WGS) entry which is preliminary data.</text>
</comment>
<comment type="subcellular location">
    <subcellularLocation>
        <location evidence="4">Cytoplasm</location>
    </subcellularLocation>
</comment>
<keyword evidence="4" id="KW-0143">Chaperone</keyword>
<dbReference type="Pfam" id="PF02623">
    <property type="entry name" value="FliW"/>
    <property type="match status" value="1"/>
</dbReference>
<name>A0A1C0YI48_9BACL</name>
<keyword evidence="1 4" id="KW-0963">Cytoplasm</keyword>
<dbReference type="GO" id="GO:0044780">
    <property type="term" value="P:bacterial-type flagellum assembly"/>
    <property type="evidence" value="ECO:0007669"/>
    <property type="project" value="UniProtKB-UniRule"/>
</dbReference>
<dbReference type="NCBIfam" id="NF009793">
    <property type="entry name" value="PRK13285.1-1"/>
    <property type="match status" value="1"/>
</dbReference>
<dbReference type="AlphaFoldDB" id="A0A1C0YI48"/>
<dbReference type="OrthoDB" id="9801235at2"/>
<dbReference type="EMBL" id="MATO01000060">
    <property type="protein sequence ID" value="OCS86804.1"/>
    <property type="molecule type" value="Genomic_DNA"/>
</dbReference>
<keyword evidence="5" id="KW-0282">Flagellum</keyword>
<evidence type="ECO:0000256" key="3">
    <source>
        <dbReference type="ARBA" id="ARBA00022845"/>
    </source>
</evidence>
<sequence>MNIETKFLGEVTIDEDAILTFTEGIPGFPNEKKFVLLPIEADVPLASFQSVETAEIGFLVAYPFAFKSDYSFDLSDADKELLQLEQENDVLVYGIVTLKETFQSSTINLLAPIVINKATKLGKQIILQDNDKHPLRYPVSALEGSVK</sequence>
<evidence type="ECO:0000256" key="1">
    <source>
        <dbReference type="ARBA" id="ARBA00022490"/>
    </source>
</evidence>
<dbReference type="Proteomes" id="UP000093482">
    <property type="component" value="Unassembled WGS sequence"/>
</dbReference>
<protein>
    <recommendedName>
        <fullName evidence="4">Flagellar assembly factor FliW</fullName>
    </recommendedName>
</protein>
<dbReference type="InterPro" id="IPR003775">
    <property type="entry name" value="Flagellar_assembly_factor_FliW"/>
</dbReference>
<evidence type="ECO:0000313" key="5">
    <source>
        <dbReference type="EMBL" id="OCS86804.1"/>
    </source>
</evidence>
<keyword evidence="5" id="KW-0966">Cell projection</keyword>
<proteinExistence type="inferred from homology"/>
<evidence type="ECO:0000256" key="4">
    <source>
        <dbReference type="HAMAP-Rule" id="MF_01185"/>
    </source>
</evidence>
<dbReference type="Gene3D" id="2.30.290.10">
    <property type="entry name" value="BH3618-like"/>
    <property type="match status" value="1"/>
</dbReference>
<dbReference type="PANTHER" id="PTHR39190:SF1">
    <property type="entry name" value="FLAGELLAR ASSEMBLY FACTOR FLIW"/>
    <property type="match status" value="1"/>
</dbReference>
<dbReference type="RefSeq" id="WP_066465980.1">
    <property type="nucleotide sequence ID" value="NZ_MATO01000060.1"/>
</dbReference>
<evidence type="ECO:0000313" key="6">
    <source>
        <dbReference type="Proteomes" id="UP000093482"/>
    </source>
</evidence>
<keyword evidence="3 4" id="KW-0810">Translation regulation</keyword>
<organism evidence="5 6">
    <name type="scientific">Caryophanon latum</name>
    <dbReference type="NCBI Taxonomy" id="33977"/>
    <lineage>
        <taxon>Bacteria</taxon>
        <taxon>Bacillati</taxon>
        <taxon>Bacillota</taxon>
        <taxon>Bacilli</taxon>
        <taxon>Bacillales</taxon>
        <taxon>Caryophanaceae</taxon>
        <taxon>Caryophanon</taxon>
    </lineage>
</organism>
<keyword evidence="5" id="KW-0969">Cilium</keyword>
<keyword evidence="6" id="KW-1185">Reference proteome</keyword>